<organism evidence="1">
    <name type="scientific">Candidatus Kentrum sp. FM</name>
    <dbReference type="NCBI Taxonomy" id="2126340"/>
    <lineage>
        <taxon>Bacteria</taxon>
        <taxon>Pseudomonadati</taxon>
        <taxon>Pseudomonadota</taxon>
        <taxon>Gammaproteobacteria</taxon>
        <taxon>Candidatus Kentrum</taxon>
    </lineage>
</organism>
<dbReference type="EMBL" id="CAADEZ010000324">
    <property type="protein sequence ID" value="VFJ63111.1"/>
    <property type="molecule type" value="Genomic_DNA"/>
</dbReference>
<protein>
    <submittedName>
        <fullName evidence="1">Uncharacterized protein</fullName>
    </submittedName>
</protein>
<gene>
    <name evidence="1" type="ORF">BECKFM1743A_GA0114220_103243</name>
</gene>
<evidence type="ECO:0000313" key="1">
    <source>
        <dbReference type="EMBL" id="VFJ63111.1"/>
    </source>
</evidence>
<accession>A0A450T8V0</accession>
<sequence>MQKSEAVKKSPDRSEVLICKRLAKRDWQGARVSKLGPKSASYMTPNHGKPWCFCNAASRDLGATAAGRGFFHSLSDCVP</sequence>
<name>A0A450T8V0_9GAMM</name>
<reference evidence="1" key="1">
    <citation type="submission" date="2019-02" db="EMBL/GenBank/DDBJ databases">
        <authorList>
            <person name="Gruber-Vodicka R. H."/>
            <person name="Seah K. B. B."/>
        </authorList>
    </citation>
    <scope>NUCLEOTIDE SEQUENCE</scope>
    <source>
        <strain evidence="1">BECK_BZ163</strain>
    </source>
</reference>
<proteinExistence type="predicted"/>
<dbReference type="AlphaFoldDB" id="A0A450T8V0"/>